<evidence type="ECO:0000256" key="6">
    <source>
        <dbReference type="ARBA" id="ARBA00022777"/>
    </source>
</evidence>
<dbReference type="InterPro" id="IPR027417">
    <property type="entry name" value="P-loop_NTPase"/>
</dbReference>
<accession>A0ABQ4VE79</accession>
<dbReference type="PANTHER" id="PTHR43442">
    <property type="entry name" value="GLUCONOKINASE-RELATED"/>
    <property type="match status" value="1"/>
</dbReference>
<evidence type="ECO:0000256" key="2">
    <source>
        <dbReference type="ARBA" id="ARBA00008420"/>
    </source>
</evidence>
<comment type="catalytic activity">
    <reaction evidence="8 9">
        <text>D-gluconate + ATP = 6-phospho-D-gluconate + ADP + H(+)</text>
        <dbReference type="Rhea" id="RHEA:19433"/>
        <dbReference type="ChEBI" id="CHEBI:15378"/>
        <dbReference type="ChEBI" id="CHEBI:18391"/>
        <dbReference type="ChEBI" id="CHEBI:30616"/>
        <dbReference type="ChEBI" id="CHEBI:58759"/>
        <dbReference type="ChEBI" id="CHEBI:456216"/>
        <dbReference type="EC" id="2.7.1.12"/>
    </reaction>
</comment>
<evidence type="ECO:0000256" key="3">
    <source>
        <dbReference type="ARBA" id="ARBA00012054"/>
    </source>
</evidence>
<name>A0ABQ4VE79_9MYCO</name>
<protein>
    <recommendedName>
        <fullName evidence="3 9">Gluconokinase</fullName>
        <ecNumber evidence="3 9">2.7.1.12</ecNumber>
    </recommendedName>
</protein>
<evidence type="ECO:0000256" key="4">
    <source>
        <dbReference type="ARBA" id="ARBA00022679"/>
    </source>
</evidence>
<evidence type="ECO:0000313" key="10">
    <source>
        <dbReference type="EMBL" id="GJF19297.1"/>
    </source>
</evidence>
<comment type="caution">
    <text evidence="10">The sequence shown here is derived from an EMBL/GenBank/DDBJ whole genome shotgun (WGS) entry which is preliminary data.</text>
</comment>
<dbReference type="Proteomes" id="UP001060504">
    <property type="component" value="Unassembled WGS sequence"/>
</dbReference>
<keyword evidence="11" id="KW-1185">Reference proteome</keyword>
<keyword evidence="7 9" id="KW-0067">ATP-binding</keyword>
<dbReference type="InterPro" id="IPR031322">
    <property type="entry name" value="Shikimate/glucono_kinase"/>
</dbReference>
<evidence type="ECO:0000256" key="5">
    <source>
        <dbReference type="ARBA" id="ARBA00022741"/>
    </source>
</evidence>
<evidence type="ECO:0000256" key="9">
    <source>
        <dbReference type="RuleBase" id="RU363066"/>
    </source>
</evidence>
<reference evidence="10 11" key="1">
    <citation type="submission" date="2021-08" db="EMBL/GenBank/DDBJ databases">
        <title>Draft genome sequence of Mycolicibacterium sp. NGTWS1702 strain.</title>
        <authorList>
            <person name="Matsumoto M."/>
            <person name="Tang B.C.C."/>
            <person name="Machida Y."/>
            <person name="Matoyama H."/>
            <person name="Kishihara T."/>
            <person name="Sato S."/>
            <person name="Kondo I."/>
            <person name="Sano M."/>
            <person name="Kato G."/>
        </authorList>
    </citation>
    <scope>NUCLEOTIDE SEQUENCE [LARGE SCALE GENOMIC DNA]</scope>
    <source>
        <strain evidence="10 11">NGTWSNA01</strain>
    </source>
</reference>
<dbReference type="PANTHER" id="PTHR43442:SF3">
    <property type="entry name" value="GLUCONOKINASE-RELATED"/>
    <property type="match status" value="1"/>
</dbReference>
<dbReference type="Pfam" id="PF01202">
    <property type="entry name" value="SKI"/>
    <property type="match status" value="1"/>
</dbReference>
<dbReference type="Gene3D" id="3.40.50.300">
    <property type="entry name" value="P-loop containing nucleotide triphosphate hydrolases"/>
    <property type="match status" value="1"/>
</dbReference>
<evidence type="ECO:0000256" key="1">
    <source>
        <dbReference type="ARBA" id="ARBA00004761"/>
    </source>
</evidence>
<dbReference type="EMBL" id="BPRH01002916">
    <property type="protein sequence ID" value="GJF19297.1"/>
    <property type="molecule type" value="Genomic_DNA"/>
</dbReference>
<organism evidence="10 11">
    <name type="scientific">Mycolicibacterium cyprinidarum</name>
    <dbReference type="NCBI Taxonomy" id="2860311"/>
    <lineage>
        <taxon>Bacteria</taxon>
        <taxon>Bacillati</taxon>
        <taxon>Actinomycetota</taxon>
        <taxon>Actinomycetes</taxon>
        <taxon>Mycobacteriales</taxon>
        <taxon>Mycobacteriaceae</taxon>
        <taxon>Mycolicibacterium</taxon>
    </lineage>
</organism>
<keyword evidence="6 9" id="KW-0418">Kinase</keyword>
<comment type="similarity">
    <text evidence="2 9">Belongs to the gluconokinase GntK/GntV family.</text>
</comment>
<evidence type="ECO:0000256" key="8">
    <source>
        <dbReference type="ARBA" id="ARBA00048090"/>
    </source>
</evidence>
<dbReference type="CDD" id="cd02021">
    <property type="entry name" value="GntK"/>
    <property type="match status" value="1"/>
</dbReference>
<keyword evidence="5 9" id="KW-0547">Nucleotide-binding</keyword>
<dbReference type="SUPFAM" id="SSF52540">
    <property type="entry name" value="P-loop containing nucleoside triphosphate hydrolases"/>
    <property type="match status" value="1"/>
</dbReference>
<proteinExistence type="inferred from homology"/>
<evidence type="ECO:0000256" key="7">
    <source>
        <dbReference type="ARBA" id="ARBA00022840"/>
    </source>
</evidence>
<dbReference type="EC" id="2.7.1.12" evidence="3 9"/>
<evidence type="ECO:0000313" key="11">
    <source>
        <dbReference type="Proteomes" id="UP001060504"/>
    </source>
</evidence>
<gene>
    <name evidence="10" type="primary">aroK_2</name>
    <name evidence="10" type="ORF">NGTWS1702_27890</name>
</gene>
<sequence>MKMTPPIVVMGVSGSGKSTVGAALAQRLRVPFADADDFHPPANIDKMTAGQPLDDDDRHPWLEAIGGWLADRCTSGGVMSCSALKRKYRRQLRRHCPEVEFLHLSGTPEVIGRRQASRPGHFMPASLLVSQFETLEPLDDDERGVSVDVDQSIDSIVEAYLASTVGGTDTA</sequence>
<comment type="pathway">
    <text evidence="1">Carbohydrate acid metabolism.</text>
</comment>
<keyword evidence="4 9" id="KW-0808">Transferase</keyword>
<dbReference type="NCBIfam" id="TIGR01313">
    <property type="entry name" value="therm_gnt_kin"/>
    <property type="match status" value="1"/>
</dbReference>
<dbReference type="InterPro" id="IPR006001">
    <property type="entry name" value="Therm_gnt_kin"/>
</dbReference>